<dbReference type="SMART" id="SM00450">
    <property type="entry name" value="RHOD"/>
    <property type="match status" value="1"/>
</dbReference>
<dbReference type="SUPFAM" id="SSF52821">
    <property type="entry name" value="Rhodanese/Cell cycle control phosphatase"/>
    <property type="match status" value="1"/>
</dbReference>
<dbReference type="InterPro" id="IPR026669">
    <property type="entry name" value="Arsenite_MeTrfase-like"/>
</dbReference>
<comment type="catalytic activity">
    <reaction evidence="6">
        <text>arsenic triglutathione + [thioredoxin]-dithiol + S-adenosyl-L-methionine + 2 H2O = methylarsonous acid + [thioredoxin]-disulfide + 3 glutathione + S-adenosyl-L-homocysteine + H(+)</text>
        <dbReference type="Rhea" id="RHEA:69460"/>
        <dbReference type="Rhea" id="RHEA-COMP:10698"/>
        <dbReference type="Rhea" id="RHEA-COMP:10700"/>
        <dbReference type="ChEBI" id="CHEBI:15377"/>
        <dbReference type="ChEBI" id="CHEBI:15378"/>
        <dbReference type="ChEBI" id="CHEBI:17826"/>
        <dbReference type="ChEBI" id="CHEBI:29950"/>
        <dbReference type="ChEBI" id="CHEBI:50058"/>
        <dbReference type="ChEBI" id="CHEBI:57856"/>
        <dbReference type="ChEBI" id="CHEBI:57925"/>
        <dbReference type="ChEBI" id="CHEBI:59789"/>
        <dbReference type="ChEBI" id="CHEBI:183640"/>
        <dbReference type="EC" id="2.1.1.137"/>
    </reaction>
</comment>
<name>A0A9P3PUI7_LYOSH</name>
<comment type="caution">
    <text evidence="11">The sequence shown here is derived from an EMBL/GenBank/DDBJ whole genome shotgun (WGS) entry which is preliminary data.</text>
</comment>
<sequence length="476" mass="51792">MTRSSAQFRSSSFRQFSRRRTRSPHPGNRLIGTGEDIWYRVYPEQNKLVSYLPCDTKFHQDETDIVAAVEKAYSDKAKFRSSEANATEAAQSVGYTQQELETVPATANLGVGCGSPVAAANIKEGEIVVDLGSGGGIDVLLAAAKVGPRGQAIGLDMSGEMIALSRRNAKEKGLKAPSVAFVQVSLAEPLPIASNTVDCVLSNCVVNLLPEGGKQALFNQVYRILKPGGRVVLDDILAKRPLSDEIRNDLTSYINCIAGSIQIEEYKALLQTAGFSDVHFLETKNDLTKVCSGMNSSCCSTSKSTLTFDVNEWVASYQITALKSRDTLESTDSPPTSALLRWWDAYPKVKSSPALISSEELAALMLDTRPGGPQHDLAVIDVRRDDHAGGHVQGSDNWPAQTFHDDLPAFLDKYRHTSRVIFYCGSSSGRGPRCAGWYQDYLDETGTTTSTAYVLQGGVKAWLAKYGNDDRLVDKD</sequence>
<feature type="region of interest" description="Disordered" evidence="9">
    <location>
        <begin position="1"/>
        <end position="30"/>
    </location>
</feature>
<keyword evidence="12" id="KW-1185">Reference proteome</keyword>
<organism evidence="11 12">
    <name type="scientific">Lyophyllum shimeji</name>
    <name type="common">Hon-shimeji</name>
    <name type="synonym">Tricholoma shimeji</name>
    <dbReference type="NCBI Taxonomy" id="47721"/>
    <lineage>
        <taxon>Eukaryota</taxon>
        <taxon>Fungi</taxon>
        <taxon>Dikarya</taxon>
        <taxon>Basidiomycota</taxon>
        <taxon>Agaricomycotina</taxon>
        <taxon>Agaricomycetes</taxon>
        <taxon>Agaricomycetidae</taxon>
        <taxon>Agaricales</taxon>
        <taxon>Tricholomatineae</taxon>
        <taxon>Lyophyllaceae</taxon>
        <taxon>Lyophyllum</taxon>
    </lineage>
</organism>
<dbReference type="InterPro" id="IPR025714">
    <property type="entry name" value="Methyltranfer_dom"/>
</dbReference>
<dbReference type="InterPro" id="IPR001763">
    <property type="entry name" value="Rhodanese-like_dom"/>
</dbReference>
<proteinExistence type="inferred from homology"/>
<evidence type="ECO:0000313" key="11">
    <source>
        <dbReference type="EMBL" id="GLB43170.1"/>
    </source>
</evidence>
<evidence type="ECO:0000256" key="9">
    <source>
        <dbReference type="SAM" id="MobiDB-lite"/>
    </source>
</evidence>
<dbReference type="OrthoDB" id="8300214at2759"/>
<dbReference type="PANTHER" id="PTHR43675">
    <property type="entry name" value="ARSENITE METHYLTRANSFERASE"/>
    <property type="match status" value="1"/>
</dbReference>
<keyword evidence="1" id="KW-0808">Transferase</keyword>
<evidence type="ECO:0000256" key="7">
    <source>
        <dbReference type="ARBA" id="ARBA00047943"/>
    </source>
</evidence>
<dbReference type="GO" id="GO:0005840">
    <property type="term" value="C:ribosome"/>
    <property type="evidence" value="ECO:0007669"/>
    <property type="project" value="UniProtKB-KW"/>
</dbReference>
<dbReference type="Gene3D" id="3.40.50.150">
    <property type="entry name" value="Vaccinia Virus protein VP39"/>
    <property type="match status" value="1"/>
</dbReference>
<evidence type="ECO:0000256" key="6">
    <source>
        <dbReference type="ARBA" id="ARBA00047941"/>
    </source>
</evidence>
<keyword evidence="11" id="KW-0687">Ribonucleoprotein</keyword>
<feature type="compositionally biased region" description="Low complexity" evidence="9">
    <location>
        <begin position="1"/>
        <end position="15"/>
    </location>
</feature>
<comment type="similarity">
    <text evidence="3">Belongs to the methyltransferase superfamily. Arsenite methyltransferase family.</text>
</comment>
<evidence type="ECO:0000256" key="2">
    <source>
        <dbReference type="ARBA" id="ARBA00022691"/>
    </source>
</evidence>
<reference evidence="11" key="1">
    <citation type="submission" date="2022-07" db="EMBL/GenBank/DDBJ databases">
        <title>The genome of Lyophyllum shimeji provides insight into the initial evolution of ectomycorrhizal fungal genome.</title>
        <authorList>
            <person name="Kobayashi Y."/>
            <person name="Shibata T."/>
            <person name="Hirakawa H."/>
            <person name="Shigenobu S."/>
            <person name="Nishiyama T."/>
            <person name="Yamada A."/>
            <person name="Hasebe M."/>
            <person name="Kawaguchi M."/>
        </authorList>
    </citation>
    <scope>NUCLEOTIDE SEQUENCE</scope>
    <source>
        <strain evidence="11">AT787</strain>
    </source>
</reference>
<comment type="catalytic activity">
    <reaction evidence="8">
        <text>arsenic triglutathione + 3 [thioredoxin]-dithiol + 3 S-adenosyl-L-methionine = trimethylarsine + 3 [thioredoxin]-disulfide + 3 glutathione + 3 S-adenosyl-L-homocysteine + 3 H(+)</text>
        <dbReference type="Rhea" id="RHEA:69432"/>
        <dbReference type="Rhea" id="RHEA-COMP:10698"/>
        <dbReference type="Rhea" id="RHEA-COMP:10700"/>
        <dbReference type="ChEBI" id="CHEBI:15378"/>
        <dbReference type="ChEBI" id="CHEBI:27130"/>
        <dbReference type="ChEBI" id="CHEBI:29950"/>
        <dbReference type="ChEBI" id="CHEBI:50058"/>
        <dbReference type="ChEBI" id="CHEBI:57856"/>
        <dbReference type="ChEBI" id="CHEBI:57925"/>
        <dbReference type="ChEBI" id="CHEBI:59789"/>
        <dbReference type="ChEBI" id="CHEBI:183640"/>
        <dbReference type="EC" id="2.1.1.137"/>
    </reaction>
</comment>
<evidence type="ECO:0000256" key="4">
    <source>
        <dbReference type="ARBA" id="ARBA00034521"/>
    </source>
</evidence>
<dbReference type="AlphaFoldDB" id="A0A9P3PUI7"/>
<accession>A0A9P3PUI7</accession>
<comment type="catalytic activity">
    <reaction evidence="7">
        <text>arsenic triglutathione + 2 [thioredoxin]-dithiol + 2 S-adenosyl-L-methionine + H2O = dimethylarsinous acid + 2 [thioredoxin]-disulfide + 3 glutathione + 2 S-adenosyl-L-homocysteine + 2 H(+)</text>
        <dbReference type="Rhea" id="RHEA:69464"/>
        <dbReference type="Rhea" id="RHEA-COMP:10698"/>
        <dbReference type="Rhea" id="RHEA-COMP:10700"/>
        <dbReference type="ChEBI" id="CHEBI:15377"/>
        <dbReference type="ChEBI" id="CHEBI:15378"/>
        <dbReference type="ChEBI" id="CHEBI:23808"/>
        <dbReference type="ChEBI" id="CHEBI:29950"/>
        <dbReference type="ChEBI" id="CHEBI:50058"/>
        <dbReference type="ChEBI" id="CHEBI:57856"/>
        <dbReference type="ChEBI" id="CHEBI:57925"/>
        <dbReference type="ChEBI" id="CHEBI:59789"/>
        <dbReference type="ChEBI" id="CHEBI:183640"/>
        <dbReference type="EC" id="2.1.1.137"/>
    </reaction>
</comment>
<evidence type="ECO:0000259" key="10">
    <source>
        <dbReference type="PROSITE" id="PS50206"/>
    </source>
</evidence>
<gene>
    <name evidence="11" type="ORF">LshimejAT787_1300710</name>
</gene>
<keyword evidence="11" id="KW-0689">Ribosomal protein</keyword>
<dbReference type="PROSITE" id="PS50206">
    <property type="entry name" value="RHODANESE_3"/>
    <property type="match status" value="1"/>
</dbReference>
<evidence type="ECO:0000256" key="8">
    <source>
        <dbReference type="ARBA" id="ARBA00048428"/>
    </source>
</evidence>
<evidence type="ECO:0000313" key="12">
    <source>
        <dbReference type="Proteomes" id="UP001063166"/>
    </source>
</evidence>
<dbReference type="InterPro" id="IPR029063">
    <property type="entry name" value="SAM-dependent_MTases_sf"/>
</dbReference>
<feature type="domain" description="Rhodanese" evidence="10">
    <location>
        <begin position="373"/>
        <end position="471"/>
    </location>
</feature>
<protein>
    <recommendedName>
        <fullName evidence="5">Arsenite methyltransferase</fullName>
        <ecNumber evidence="4">2.1.1.137</ecNumber>
    </recommendedName>
</protein>
<dbReference type="InterPro" id="IPR036873">
    <property type="entry name" value="Rhodanese-like_dom_sf"/>
</dbReference>
<dbReference type="GO" id="GO:0030791">
    <property type="term" value="F:arsenite methyltransferase activity"/>
    <property type="evidence" value="ECO:0007669"/>
    <property type="project" value="UniProtKB-EC"/>
</dbReference>
<dbReference type="SUPFAM" id="SSF53335">
    <property type="entry name" value="S-adenosyl-L-methionine-dependent methyltransferases"/>
    <property type="match status" value="1"/>
</dbReference>
<dbReference type="EC" id="2.1.1.137" evidence="4"/>
<dbReference type="EMBL" id="BRPK01000013">
    <property type="protein sequence ID" value="GLB43170.1"/>
    <property type="molecule type" value="Genomic_DNA"/>
</dbReference>
<dbReference type="Gene3D" id="3.40.250.10">
    <property type="entry name" value="Rhodanese-like domain"/>
    <property type="match status" value="1"/>
</dbReference>
<dbReference type="GO" id="GO:0032259">
    <property type="term" value="P:methylation"/>
    <property type="evidence" value="ECO:0007669"/>
    <property type="project" value="UniProtKB-KW"/>
</dbReference>
<dbReference type="CDD" id="cd02440">
    <property type="entry name" value="AdoMet_MTases"/>
    <property type="match status" value="1"/>
</dbReference>
<evidence type="ECO:0000256" key="5">
    <source>
        <dbReference type="ARBA" id="ARBA00034545"/>
    </source>
</evidence>
<dbReference type="Proteomes" id="UP001063166">
    <property type="component" value="Unassembled WGS sequence"/>
</dbReference>
<evidence type="ECO:0000256" key="1">
    <source>
        <dbReference type="ARBA" id="ARBA00022679"/>
    </source>
</evidence>
<evidence type="ECO:0000256" key="3">
    <source>
        <dbReference type="ARBA" id="ARBA00034487"/>
    </source>
</evidence>
<dbReference type="PANTHER" id="PTHR43675:SF8">
    <property type="entry name" value="ARSENITE METHYLTRANSFERASE"/>
    <property type="match status" value="1"/>
</dbReference>
<keyword evidence="11" id="KW-0489">Methyltransferase</keyword>
<keyword evidence="2" id="KW-0949">S-adenosyl-L-methionine</keyword>
<dbReference type="Pfam" id="PF13847">
    <property type="entry name" value="Methyltransf_31"/>
    <property type="match status" value="1"/>
</dbReference>
<dbReference type="Pfam" id="PF00581">
    <property type="entry name" value="Rhodanese"/>
    <property type="match status" value="1"/>
</dbReference>